<dbReference type="GO" id="GO:0008168">
    <property type="term" value="F:methyltransferase activity"/>
    <property type="evidence" value="ECO:0007669"/>
    <property type="project" value="UniProtKB-KW"/>
</dbReference>
<keyword evidence="5 9" id="KW-0963">Cytoplasm</keyword>
<comment type="catalytic activity">
    <reaction evidence="9">
        <text>(6R)-5,10-methylene-5,6,7,8-tetrahydrofolate + glycine + H2O = (6S)-5,6,7,8-tetrahydrofolate + L-serine</text>
        <dbReference type="Rhea" id="RHEA:15481"/>
        <dbReference type="ChEBI" id="CHEBI:15377"/>
        <dbReference type="ChEBI" id="CHEBI:15636"/>
        <dbReference type="ChEBI" id="CHEBI:33384"/>
        <dbReference type="ChEBI" id="CHEBI:57305"/>
        <dbReference type="ChEBI" id="CHEBI:57453"/>
        <dbReference type="EC" id="2.1.2.1"/>
    </reaction>
</comment>
<dbReference type="EC" id="2.1.2.1" evidence="9"/>
<feature type="modified residue" description="N6-(pyridoxal phosphate)lysine" evidence="9 10">
    <location>
        <position position="228"/>
    </location>
</feature>
<feature type="binding site" evidence="9">
    <location>
        <begin position="123"/>
        <end position="125"/>
    </location>
    <ligand>
        <name>(6S)-5,6,7,8-tetrahydrofolate</name>
        <dbReference type="ChEBI" id="CHEBI:57453"/>
    </ligand>
</feature>
<comment type="similarity">
    <text evidence="3 9">Belongs to the SHMT family.</text>
</comment>
<dbReference type="InterPro" id="IPR015422">
    <property type="entry name" value="PyrdxlP-dep_Trfase_small"/>
</dbReference>
<dbReference type="GO" id="GO:0032259">
    <property type="term" value="P:methylation"/>
    <property type="evidence" value="ECO:0007669"/>
    <property type="project" value="UniProtKB-KW"/>
</dbReference>
<evidence type="ECO:0000259" key="11">
    <source>
        <dbReference type="Pfam" id="PF00464"/>
    </source>
</evidence>
<dbReference type="GO" id="GO:0030170">
    <property type="term" value="F:pyridoxal phosphate binding"/>
    <property type="evidence" value="ECO:0007669"/>
    <property type="project" value="UniProtKB-UniRule"/>
</dbReference>
<keyword evidence="12" id="KW-0489">Methyltransferase</keyword>
<dbReference type="UniPathway" id="UPA00288">
    <property type="reaction ID" value="UER01023"/>
</dbReference>
<dbReference type="Gene3D" id="3.40.640.10">
    <property type="entry name" value="Type I PLP-dependent aspartate aminotransferase-like (Major domain)"/>
    <property type="match status" value="1"/>
</dbReference>
<dbReference type="InterPro" id="IPR019798">
    <property type="entry name" value="Ser_HO-MeTrfase_PLP_BS"/>
</dbReference>
<evidence type="ECO:0000256" key="3">
    <source>
        <dbReference type="ARBA" id="ARBA00006376"/>
    </source>
</evidence>
<protein>
    <recommendedName>
        <fullName evidence="9">Serine hydroxymethyltransferase</fullName>
        <shortName evidence="9">SHMT</shortName>
        <shortName evidence="9">Serine methylase</shortName>
        <ecNumber evidence="9">2.1.2.1</ecNumber>
    </recommendedName>
</protein>
<feature type="binding site" evidence="9">
    <location>
        <begin position="367"/>
        <end position="369"/>
    </location>
    <ligand>
        <name>(6S)-5,6,7,8-tetrahydrofolate</name>
        <dbReference type="ChEBI" id="CHEBI:57453"/>
    </ligand>
</feature>
<dbReference type="InterPro" id="IPR015421">
    <property type="entry name" value="PyrdxlP-dep_Trfase_major"/>
</dbReference>
<dbReference type="InterPro" id="IPR015424">
    <property type="entry name" value="PyrdxlP-dep_Trfase"/>
</dbReference>
<keyword evidence="6 9" id="KW-0554">One-carbon metabolism</keyword>
<comment type="cofactor">
    <cofactor evidence="1 9 10">
        <name>pyridoxal 5'-phosphate</name>
        <dbReference type="ChEBI" id="CHEBI:597326"/>
    </cofactor>
</comment>
<dbReference type="PIRSF" id="PIRSF000412">
    <property type="entry name" value="SHMT"/>
    <property type="match status" value="1"/>
</dbReference>
<evidence type="ECO:0000256" key="5">
    <source>
        <dbReference type="ARBA" id="ARBA00022490"/>
    </source>
</evidence>
<dbReference type="EMBL" id="JABBNU010000001">
    <property type="protein sequence ID" value="NMM46949.1"/>
    <property type="molecule type" value="Genomic_DNA"/>
</dbReference>
<evidence type="ECO:0000313" key="13">
    <source>
        <dbReference type="Proteomes" id="UP000559010"/>
    </source>
</evidence>
<keyword evidence="7 9" id="KW-0808">Transferase</keyword>
<evidence type="ECO:0000313" key="12">
    <source>
        <dbReference type="EMBL" id="NMM46949.1"/>
    </source>
</evidence>
<keyword evidence="13" id="KW-1185">Reference proteome</keyword>
<dbReference type="GO" id="GO:0004372">
    <property type="term" value="F:glycine hydroxymethyltransferase activity"/>
    <property type="evidence" value="ECO:0007669"/>
    <property type="project" value="UniProtKB-UniRule"/>
</dbReference>
<evidence type="ECO:0000256" key="2">
    <source>
        <dbReference type="ARBA" id="ARBA00004496"/>
    </source>
</evidence>
<evidence type="ECO:0000256" key="6">
    <source>
        <dbReference type="ARBA" id="ARBA00022563"/>
    </source>
</evidence>
<dbReference type="PANTHER" id="PTHR11680:SF35">
    <property type="entry name" value="SERINE HYDROXYMETHYLTRANSFERASE 1"/>
    <property type="match status" value="1"/>
</dbReference>
<dbReference type="InterPro" id="IPR001085">
    <property type="entry name" value="Ser_HO-MeTrfase"/>
</dbReference>
<gene>
    <name evidence="9" type="primary">glyA</name>
    <name evidence="12" type="ORF">HH304_00955</name>
</gene>
<dbReference type="SUPFAM" id="SSF53383">
    <property type="entry name" value="PLP-dependent transferases"/>
    <property type="match status" value="1"/>
</dbReference>
<comment type="caution">
    <text evidence="9">Lacks conserved residue(s) required for the propagation of feature annotation.</text>
</comment>
<dbReference type="PROSITE" id="PS00096">
    <property type="entry name" value="SHMT"/>
    <property type="match status" value="1"/>
</dbReference>
<comment type="function">
    <text evidence="9">Catalyzes the reversible interconversion of serine and glycine with tetrahydrofolate (THF) serving as the one-carbon carrier. This reaction serves as the major source of one-carbon groups required for the biosynthesis of purines, thymidylate, methionine, and other important biomolecules. Also exhibits THF-independent aldolase activity toward beta-hydroxyamino acids, producing glycine and aldehydes, via a retro-aldol mechanism.</text>
</comment>
<evidence type="ECO:0000256" key="10">
    <source>
        <dbReference type="PIRSR" id="PIRSR000412-50"/>
    </source>
</evidence>
<sequence length="429" mass="47614">MKLFTIMFRDQKIFDLIAEEKKRQQEGIELIASENFTSPQVMEAMGSVLTNKYAEGLPGKRYYGGCEVVDEVENLAIERACELFGATWANVQPHSGAQANAAVMLAILNPGDKILGFDLSHGGHLTHGSPVNFSGKLYQPFFYGVDKETGLIDYDQMEETALKEKPKMIICGASAYSRDWDYKKFREVADEIGAILLADISHPSGLIARGLLNDPLEYCHIITTTTHKTLRGPRGGMILMREDFENPYGIKTPKGALKTMTQLLDGGVFPGTQGGPLEHVIAAKAVAYGEALTEDYFKYIVQVEKNAKAMAEAFVEKGYNIISGGTDNHLMLIDLRSKGLTGKDAENGLIRADITINKNMVPFDDKSPFVTSGMRVGTAAVTTRGMNEEDMKKIVWFVDEVLNNLENDQKIKLLKQDINDWMRGFELYV</sequence>
<evidence type="ECO:0000256" key="1">
    <source>
        <dbReference type="ARBA" id="ARBA00001933"/>
    </source>
</evidence>
<name>A0A848IY88_9BACT</name>
<dbReference type="PANTHER" id="PTHR11680">
    <property type="entry name" value="SERINE HYDROXYMETHYLTRANSFERASE"/>
    <property type="match status" value="1"/>
</dbReference>
<dbReference type="FunFam" id="3.40.640.10:FF:000001">
    <property type="entry name" value="Serine hydroxymethyltransferase"/>
    <property type="match status" value="1"/>
</dbReference>
<comment type="subunit">
    <text evidence="4 9">Homodimer.</text>
</comment>
<dbReference type="GO" id="GO:0005829">
    <property type="term" value="C:cytosol"/>
    <property type="evidence" value="ECO:0007669"/>
    <property type="project" value="TreeGrafter"/>
</dbReference>
<feature type="site" description="Plays an important role in substrate specificity" evidence="9">
    <location>
        <position position="227"/>
    </location>
</feature>
<dbReference type="UniPathway" id="UPA00193"/>
<reference evidence="12 13" key="1">
    <citation type="submission" date="2020-04" db="EMBL/GenBank/DDBJ databases">
        <title>Flammeovirgaceae bacterium KN852 isolated from deep sea.</title>
        <authorList>
            <person name="Zhang D.-C."/>
        </authorList>
    </citation>
    <scope>NUCLEOTIDE SEQUENCE [LARGE SCALE GENOMIC DNA]</scope>
    <source>
        <strain evidence="12 13">KN852</strain>
    </source>
</reference>
<dbReference type="InterPro" id="IPR039429">
    <property type="entry name" value="SHMT-like_dom"/>
</dbReference>
<keyword evidence="8 9" id="KW-0663">Pyridoxal phosphate</keyword>
<proteinExistence type="inferred from homology"/>
<dbReference type="GO" id="GO:0019264">
    <property type="term" value="P:glycine biosynthetic process from serine"/>
    <property type="evidence" value="ECO:0007669"/>
    <property type="project" value="UniProtKB-UniRule"/>
</dbReference>
<dbReference type="InterPro" id="IPR049943">
    <property type="entry name" value="Ser_HO-MeTrfase-like"/>
</dbReference>
<dbReference type="HAMAP" id="MF_00051">
    <property type="entry name" value="SHMT"/>
    <property type="match status" value="1"/>
</dbReference>
<dbReference type="Proteomes" id="UP000559010">
    <property type="component" value="Unassembled WGS sequence"/>
</dbReference>
<accession>A0A848IY88</accession>
<keyword evidence="9" id="KW-0028">Amino-acid biosynthesis</keyword>
<organism evidence="12 13">
    <name type="scientific">Marinigracilibium pacificum</name>
    <dbReference type="NCBI Taxonomy" id="2729599"/>
    <lineage>
        <taxon>Bacteria</taxon>
        <taxon>Pseudomonadati</taxon>
        <taxon>Bacteroidota</taxon>
        <taxon>Cytophagia</taxon>
        <taxon>Cytophagales</taxon>
        <taxon>Flammeovirgaceae</taxon>
        <taxon>Marinigracilibium</taxon>
    </lineage>
</organism>
<feature type="domain" description="Serine hydroxymethyltransferase-like" evidence="11">
    <location>
        <begin position="9"/>
        <end position="397"/>
    </location>
</feature>
<evidence type="ECO:0000256" key="9">
    <source>
        <dbReference type="HAMAP-Rule" id="MF_00051"/>
    </source>
</evidence>
<comment type="subcellular location">
    <subcellularLocation>
        <location evidence="2 9">Cytoplasm</location>
    </subcellularLocation>
</comment>
<evidence type="ECO:0000256" key="8">
    <source>
        <dbReference type="ARBA" id="ARBA00022898"/>
    </source>
</evidence>
<comment type="pathway">
    <text evidence="9">Amino-acid biosynthesis; glycine biosynthesis; glycine from L-serine: step 1/1.</text>
</comment>
<feature type="binding site" evidence="9">
    <location>
        <position position="119"/>
    </location>
    <ligand>
        <name>(6S)-5,6,7,8-tetrahydrofolate</name>
        <dbReference type="ChEBI" id="CHEBI:57453"/>
    </ligand>
</feature>
<evidence type="ECO:0000256" key="7">
    <source>
        <dbReference type="ARBA" id="ARBA00022679"/>
    </source>
</evidence>
<comment type="pathway">
    <text evidence="9">One-carbon metabolism; tetrahydrofolate interconversion.</text>
</comment>
<dbReference type="GO" id="GO:0035999">
    <property type="term" value="P:tetrahydrofolate interconversion"/>
    <property type="evidence" value="ECO:0007669"/>
    <property type="project" value="UniProtKB-UniRule"/>
</dbReference>
<dbReference type="CDD" id="cd00378">
    <property type="entry name" value="SHMT"/>
    <property type="match status" value="1"/>
</dbReference>
<dbReference type="AlphaFoldDB" id="A0A848IY88"/>
<dbReference type="NCBIfam" id="NF000586">
    <property type="entry name" value="PRK00011.1"/>
    <property type="match status" value="1"/>
</dbReference>
<evidence type="ECO:0000256" key="4">
    <source>
        <dbReference type="ARBA" id="ARBA00011738"/>
    </source>
</evidence>
<dbReference type="Pfam" id="PF00464">
    <property type="entry name" value="SHMT"/>
    <property type="match status" value="1"/>
</dbReference>
<dbReference type="Gene3D" id="3.90.1150.10">
    <property type="entry name" value="Aspartate Aminotransferase, domain 1"/>
    <property type="match status" value="1"/>
</dbReference>
<comment type="caution">
    <text evidence="12">The sequence shown here is derived from an EMBL/GenBank/DDBJ whole genome shotgun (WGS) entry which is preliminary data.</text>
</comment>